<feature type="transmembrane region" description="Helical" evidence="1">
    <location>
        <begin position="175"/>
        <end position="196"/>
    </location>
</feature>
<keyword evidence="1" id="KW-0472">Membrane</keyword>
<evidence type="ECO:0000313" key="4">
    <source>
        <dbReference type="Proteomes" id="UP001165740"/>
    </source>
</evidence>
<feature type="transmembrane region" description="Helical" evidence="1">
    <location>
        <begin position="130"/>
        <end position="149"/>
    </location>
</feature>
<dbReference type="AlphaFoldDB" id="A0A2C9LRM9"/>
<evidence type="ECO:0000313" key="6">
    <source>
        <dbReference type="RefSeq" id="XP_055863003.1"/>
    </source>
</evidence>
<reference evidence="2" key="1">
    <citation type="submission" date="2020-05" db="UniProtKB">
        <authorList>
            <consortium name="EnsemblMetazoa"/>
        </authorList>
    </citation>
    <scope>IDENTIFICATION</scope>
    <source>
        <strain evidence="2">BB02</strain>
    </source>
</reference>
<evidence type="ECO:0000313" key="2">
    <source>
        <dbReference type="EnsemblMetazoa" id="BGLB034224-PA"/>
    </source>
</evidence>
<name>A0A2C9LRM9_BIOGL</name>
<keyword evidence="4" id="KW-1185">Reference proteome</keyword>
<proteinExistence type="predicted"/>
<sequence length="377" mass="42269">MAVQEGYLGLFFTPSVNLAISLVSISVALLGVFSNILIIIIFYHVYGVKRFQSILWINLSGCQIAQCFAMVFDTLGNHVTFFGDGQWMCGARHLFPICMDQVFLGSYLVLLTERMAIVHLSMFHSLIPKLYTILLLYGWSFGLSFLFLLHNDILKYKPPLQCLTPFLNQLPQESATISLFSMTTLAILISLVSVMLSVPQTASKVEKLRQEIEGKGVTVTLFIGSLVLLLSAPRHILSLLYWMDSMDILTFQVYSKISSMILRLNVLLPFIGLMIRQEFRAGVCALITFKSLDPTRKKIAGQENYISTVQKMVINERQKIADKRKSTIHGLPKAMSSSSLPEVRPKGMSLIDLKPRKEISLLTDEDVSKLSTTSSIV</sequence>
<organism evidence="2 3">
    <name type="scientific">Biomphalaria glabrata</name>
    <name type="common">Bloodfluke planorb</name>
    <name type="synonym">Freshwater snail</name>
    <dbReference type="NCBI Taxonomy" id="6526"/>
    <lineage>
        <taxon>Eukaryota</taxon>
        <taxon>Metazoa</taxon>
        <taxon>Spiralia</taxon>
        <taxon>Lophotrochozoa</taxon>
        <taxon>Mollusca</taxon>
        <taxon>Gastropoda</taxon>
        <taxon>Heterobranchia</taxon>
        <taxon>Euthyneura</taxon>
        <taxon>Panpulmonata</taxon>
        <taxon>Hygrophila</taxon>
        <taxon>Lymnaeoidea</taxon>
        <taxon>Planorbidae</taxon>
        <taxon>Biomphalaria</taxon>
    </lineage>
</organism>
<dbReference type="KEGG" id="bgt:106056220"/>
<dbReference type="OrthoDB" id="10345364at2759"/>
<feature type="transmembrane region" description="Helical" evidence="1">
    <location>
        <begin position="217"/>
        <end position="237"/>
    </location>
</feature>
<reference evidence="5 6" key="2">
    <citation type="submission" date="2025-04" db="UniProtKB">
        <authorList>
            <consortium name="RefSeq"/>
        </authorList>
    </citation>
    <scope>IDENTIFICATION</scope>
</reference>
<dbReference type="Proteomes" id="UP001165740">
    <property type="component" value="Chromosome 12"/>
</dbReference>
<keyword evidence="1" id="KW-0812">Transmembrane</keyword>
<dbReference type="VEuPathDB" id="VectorBase:BGLAX_046649"/>
<feature type="transmembrane region" description="Helical" evidence="1">
    <location>
        <begin position="257"/>
        <end position="275"/>
    </location>
</feature>
<dbReference type="RefSeq" id="XP_055863002.1">
    <property type="nucleotide sequence ID" value="XM_056007027.1"/>
</dbReference>
<evidence type="ECO:0000313" key="5">
    <source>
        <dbReference type="RefSeq" id="XP_055863002.1"/>
    </source>
</evidence>
<dbReference type="EnsemblMetazoa" id="BGLB034224-RA">
    <property type="protein sequence ID" value="BGLB034224-PA"/>
    <property type="gene ID" value="BGLB034224"/>
</dbReference>
<protein>
    <submittedName>
        <fullName evidence="5 6">Uncharacterized protein LOC106056220 isoform X1</fullName>
    </submittedName>
</protein>
<feature type="transmembrane region" description="Helical" evidence="1">
    <location>
        <begin position="20"/>
        <end position="43"/>
    </location>
</feature>
<evidence type="ECO:0000256" key="1">
    <source>
        <dbReference type="SAM" id="Phobius"/>
    </source>
</evidence>
<feature type="transmembrane region" description="Helical" evidence="1">
    <location>
        <begin position="55"/>
        <end position="72"/>
    </location>
</feature>
<dbReference type="Proteomes" id="UP000076420">
    <property type="component" value="Unassembled WGS sequence"/>
</dbReference>
<dbReference type="Gene3D" id="1.20.1070.10">
    <property type="entry name" value="Rhodopsin 7-helix transmembrane proteins"/>
    <property type="match status" value="1"/>
</dbReference>
<keyword evidence="1" id="KW-1133">Transmembrane helix</keyword>
<gene>
    <name evidence="2" type="primary">106056220</name>
    <name evidence="5 6" type="synonym">LOC106056220</name>
</gene>
<dbReference type="RefSeq" id="XP_055863003.1">
    <property type="nucleotide sequence ID" value="XM_056007028.1"/>
</dbReference>
<accession>A0A2C9LRM9</accession>
<dbReference type="VEuPathDB" id="VectorBase:BGLB034224"/>
<evidence type="ECO:0000313" key="3">
    <source>
        <dbReference type="Proteomes" id="UP000076420"/>
    </source>
</evidence>
<dbReference type="SUPFAM" id="SSF81321">
    <property type="entry name" value="Family A G protein-coupled receptor-like"/>
    <property type="match status" value="1"/>
</dbReference>
<feature type="transmembrane region" description="Helical" evidence="1">
    <location>
        <begin position="92"/>
        <end position="110"/>
    </location>
</feature>